<proteinExistence type="predicted"/>
<sequence>METVEIEGVRKPALVNETESPLGWLRRRKDKSGQPLIDAAQFEAGERLRRDFFHAGLTPRVTASWDGIPGDGASRRAAPGVSANLREQTVAAQQRIRRALEAVGPDLGDLLVDVCCHLKGLEETEKAKGWPRRSAKLVLQIALRELARHYGLLRSAGEAAHDTSRRLLHWGAPDYKPQIQDC</sequence>
<name>A0A397Q2Z3_9HYPH</name>
<evidence type="ECO:0000313" key="2">
    <source>
        <dbReference type="EMBL" id="RIA55418.1"/>
    </source>
</evidence>
<dbReference type="EMBL" id="QXDF01000001">
    <property type="protein sequence ID" value="RIA55418.1"/>
    <property type="molecule type" value="Genomic_DNA"/>
</dbReference>
<dbReference type="InterPro" id="IPR045599">
    <property type="entry name" value="DUF6456"/>
</dbReference>
<organism evidence="2 3">
    <name type="scientific">Dichotomicrobium thermohalophilum</name>
    <dbReference type="NCBI Taxonomy" id="933063"/>
    <lineage>
        <taxon>Bacteria</taxon>
        <taxon>Pseudomonadati</taxon>
        <taxon>Pseudomonadota</taxon>
        <taxon>Alphaproteobacteria</taxon>
        <taxon>Hyphomicrobiales</taxon>
        <taxon>Hyphomicrobiaceae</taxon>
        <taxon>Dichotomicrobium</taxon>
    </lineage>
</organism>
<gene>
    <name evidence="2" type="ORF">BXY53_0483</name>
</gene>
<dbReference type="Pfam" id="PF20057">
    <property type="entry name" value="DUF6456"/>
    <property type="match status" value="1"/>
</dbReference>
<evidence type="ECO:0000313" key="3">
    <source>
        <dbReference type="Proteomes" id="UP000266273"/>
    </source>
</evidence>
<protein>
    <recommendedName>
        <fullName evidence="1">DUF6456 domain-containing protein</fullName>
    </recommendedName>
</protein>
<feature type="domain" description="DUF6456" evidence="1">
    <location>
        <begin position="15"/>
        <end position="151"/>
    </location>
</feature>
<dbReference type="AlphaFoldDB" id="A0A397Q2Z3"/>
<evidence type="ECO:0000259" key="1">
    <source>
        <dbReference type="Pfam" id="PF20057"/>
    </source>
</evidence>
<dbReference type="Proteomes" id="UP000266273">
    <property type="component" value="Unassembled WGS sequence"/>
</dbReference>
<reference evidence="2 3" key="1">
    <citation type="submission" date="2018-08" db="EMBL/GenBank/DDBJ databases">
        <title>Genomic Encyclopedia of Archaeal and Bacterial Type Strains, Phase II (KMG-II): from individual species to whole genera.</title>
        <authorList>
            <person name="Goeker M."/>
        </authorList>
    </citation>
    <scope>NUCLEOTIDE SEQUENCE [LARGE SCALE GENOMIC DNA]</scope>
    <source>
        <strain evidence="2 3">DSM 5002</strain>
    </source>
</reference>
<keyword evidence="3" id="KW-1185">Reference proteome</keyword>
<comment type="caution">
    <text evidence="2">The sequence shown here is derived from an EMBL/GenBank/DDBJ whole genome shotgun (WGS) entry which is preliminary data.</text>
</comment>
<accession>A0A397Q2Z3</accession>